<organism evidence="1 2">
    <name type="scientific">Dioszegia hungarica</name>
    <dbReference type="NCBI Taxonomy" id="4972"/>
    <lineage>
        <taxon>Eukaryota</taxon>
        <taxon>Fungi</taxon>
        <taxon>Dikarya</taxon>
        <taxon>Basidiomycota</taxon>
        <taxon>Agaricomycotina</taxon>
        <taxon>Tremellomycetes</taxon>
        <taxon>Tremellales</taxon>
        <taxon>Bulleribasidiaceae</taxon>
        <taxon>Dioszegia</taxon>
    </lineage>
</organism>
<dbReference type="InterPro" id="IPR009003">
    <property type="entry name" value="Peptidase_S1_PA"/>
</dbReference>
<keyword evidence="2" id="KW-1185">Reference proteome</keyword>
<sequence length="490" mass="53480">MPQIDFHPSSAQLHPAKTGHPATAVWESRLVPALRRMLDRLSVTRAVLHLVRISRPINSSMDWETNSLTEVIVWIGVDTDTAPELASDLVAGTLAELQALELDKVECEVFTSRTISLAGPPVYAGPTFREDGFLPDRAQEIARQFVVGIGLDITPHGSQLQGTGGVFVKLEGRTGIYLLTCHHLLDDDPGAERLIDGYRTGTAVSLCTDASFSKHMDDLGEARRYAGSELERSKGWMERADGVAGRPRRRSLDARMVEHAEKNVLEVDALRRALETEWAGSDNRIVGQAVCYSPVEVSGQDAGLGASEKDEAKLGDVRKPNRSFLDGRSLPGLGDVVLDRDYYEDCAVPVTGIVSICEIGETQTRVFKRGAGTGLTSGVLNPVRSVLRDRRMCDGQMQVVDTWEICAMAWSRPNNTSGHDRNDYGPFCAPGDSGSIVVRVDGRAIGMISRGLAGFDNKYYGDRCHIALVTPIDLIFEDMARRYGLVASLA</sequence>
<dbReference type="EMBL" id="JAKWFO010000008">
    <property type="protein sequence ID" value="KAI9634079.1"/>
    <property type="molecule type" value="Genomic_DNA"/>
</dbReference>
<evidence type="ECO:0000313" key="2">
    <source>
        <dbReference type="Proteomes" id="UP001164286"/>
    </source>
</evidence>
<evidence type="ECO:0000313" key="1">
    <source>
        <dbReference type="EMBL" id="KAI9634079.1"/>
    </source>
</evidence>
<dbReference type="AlphaFoldDB" id="A0AA38LU18"/>
<protein>
    <submittedName>
        <fullName evidence="1">Uncharacterized protein</fullName>
    </submittedName>
</protein>
<gene>
    <name evidence="1" type="ORF">MKK02DRAFT_38750</name>
</gene>
<dbReference type="RefSeq" id="XP_052943856.1">
    <property type="nucleotide sequence ID" value="XM_053090262.1"/>
</dbReference>
<name>A0AA38LU18_9TREE</name>
<proteinExistence type="predicted"/>
<dbReference type="SUPFAM" id="SSF50494">
    <property type="entry name" value="Trypsin-like serine proteases"/>
    <property type="match status" value="1"/>
</dbReference>
<dbReference type="GeneID" id="77729467"/>
<accession>A0AA38LU18</accession>
<comment type="caution">
    <text evidence="1">The sequence shown here is derived from an EMBL/GenBank/DDBJ whole genome shotgun (WGS) entry which is preliminary data.</text>
</comment>
<dbReference type="Proteomes" id="UP001164286">
    <property type="component" value="Unassembled WGS sequence"/>
</dbReference>
<reference evidence="1" key="1">
    <citation type="journal article" date="2022" name="G3 (Bethesda)">
        <title>High quality genome of the basidiomycete yeast Dioszegia hungarica PDD-24b-2 isolated from cloud water.</title>
        <authorList>
            <person name="Jarrige D."/>
            <person name="Haridas S."/>
            <person name="Bleykasten-Grosshans C."/>
            <person name="Joly M."/>
            <person name="Nadalig T."/>
            <person name="Sancelme M."/>
            <person name="Vuilleumier S."/>
            <person name="Grigoriev I.V."/>
            <person name="Amato P."/>
            <person name="Bringel F."/>
        </authorList>
    </citation>
    <scope>NUCLEOTIDE SEQUENCE</scope>
    <source>
        <strain evidence="1">PDD-24b-2</strain>
    </source>
</reference>